<keyword evidence="4" id="KW-1185">Reference proteome</keyword>
<evidence type="ECO:0000313" key="3">
    <source>
        <dbReference type="EMBL" id="KAK6920043.1"/>
    </source>
</evidence>
<protein>
    <recommendedName>
        <fullName evidence="5">Plasma membrane-like protein</fullName>
    </recommendedName>
</protein>
<proteinExistence type="predicted"/>
<dbReference type="PANTHER" id="PTHR31071">
    <property type="entry name" value="GB|AAF24581.1"/>
    <property type="match status" value="1"/>
</dbReference>
<evidence type="ECO:0000313" key="4">
    <source>
        <dbReference type="Proteomes" id="UP001370490"/>
    </source>
</evidence>
<evidence type="ECO:0000256" key="1">
    <source>
        <dbReference type="SAM" id="Coils"/>
    </source>
</evidence>
<reference evidence="3 4" key="1">
    <citation type="submission" date="2023-12" db="EMBL/GenBank/DDBJ databases">
        <title>A high-quality genome assembly for Dillenia turbinata (Dilleniales).</title>
        <authorList>
            <person name="Chanderbali A."/>
        </authorList>
    </citation>
    <scope>NUCLEOTIDE SEQUENCE [LARGE SCALE GENOMIC DNA]</scope>
    <source>
        <strain evidence="3">LSX21</strain>
        <tissue evidence="3">Leaf</tissue>
    </source>
</reference>
<dbReference type="EMBL" id="JBAMMX010000021">
    <property type="protein sequence ID" value="KAK6920043.1"/>
    <property type="molecule type" value="Genomic_DNA"/>
</dbReference>
<feature type="region of interest" description="Disordered" evidence="2">
    <location>
        <begin position="553"/>
        <end position="582"/>
    </location>
</feature>
<organism evidence="3 4">
    <name type="scientific">Dillenia turbinata</name>
    <dbReference type="NCBI Taxonomy" id="194707"/>
    <lineage>
        <taxon>Eukaryota</taxon>
        <taxon>Viridiplantae</taxon>
        <taxon>Streptophyta</taxon>
        <taxon>Embryophyta</taxon>
        <taxon>Tracheophyta</taxon>
        <taxon>Spermatophyta</taxon>
        <taxon>Magnoliopsida</taxon>
        <taxon>eudicotyledons</taxon>
        <taxon>Gunneridae</taxon>
        <taxon>Pentapetalae</taxon>
        <taxon>Dilleniales</taxon>
        <taxon>Dilleniaceae</taxon>
        <taxon>Dillenia</taxon>
    </lineage>
</organism>
<feature type="region of interest" description="Disordered" evidence="2">
    <location>
        <begin position="425"/>
        <end position="470"/>
    </location>
</feature>
<gene>
    <name evidence="3" type="ORF">RJ641_015947</name>
</gene>
<dbReference type="AlphaFoldDB" id="A0AAN8Z462"/>
<feature type="coiled-coil region" evidence="1">
    <location>
        <begin position="229"/>
        <end position="289"/>
    </location>
</feature>
<comment type="caution">
    <text evidence="3">The sequence shown here is derived from an EMBL/GenBank/DDBJ whole genome shotgun (WGS) entry which is preliminary data.</text>
</comment>
<feature type="region of interest" description="Disordered" evidence="2">
    <location>
        <begin position="1"/>
        <end position="25"/>
    </location>
</feature>
<accession>A0AAN8Z462</accession>
<sequence>MRERKRREKMEREEKGGEREKKEEMLGIKLKRGILVGKRGGPCTPPPTWKGLGGGVPISDPDHHHFNREHNLAFANTVSARKLCANLWEVQPHLFSLSKMSKNSGVPKLRLHKNKTADLPTHLLDPPNSPPEEPGSANSLGRHVAASLMQHHRFFQRNGHALQPVSPASYSSSMEVAPYNPAVTPSSSLELKGRIGESGYNLKTSTELLKVLNRIWTLEEQHSSNISLVKALKLELDHSRVRIKELLKERQMDRQEIDDLMKHVAEDKLARKNKEQDRIKAAVQSVRDELDDERKLRKRSESLHRKLAREYSDIKVSFSSAIKELERERKARILLEDLCDEFAIGIRDYEQEVRSLKHKSKQEQPIREDPDRLVLHISEAWLDERMQMKLAEAKGGLNEKSTAVDKLCNEIETFLRNRQCLPRKVDNLSPNKTKEGNMRRHSLESFPLNGAGSAPQNVADEEDSSDAGSPCFELTKSAVTKQANGNYRKHGFNGSEDHLEEMVKSNASKKRVGSREMKGPKQSILQIQCAEHLAKVMPCNGNKNLLAGIEDNPEEQNTEALQEGSQERKNKRGGSYASNPNFVLDNLVGDHSSSTEGEKIHPEINFSKDSHIQSMLAGPASPVQQWKSKFTSPDLDISESSTKLTRGLKENTLKAKLLEARLEGHHSRTKTS</sequence>
<dbReference type="Proteomes" id="UP001370490">
    <property type="component" value="Unassembled WGS sequence"/>
</dbReference>
<evidence type="ECO:0008006" key="5">
    <source>
        <dbReference type="Google" id="ProtNLM"/>
    </source>
</evidence>
<keyword evidence="1" id="KW-0175">Coiled coil</keyword>
<feature type="region of interest" description="Disordered" evidence="2">
    <location>
        <begin position="115"/>
        <end position="139"/>
    </location>
</feature>
<dbReference type="InterPro" id="IPR043424">
    <property type="entry name" value="BLT-like"/>
</dbReference>
<evidence type="ECO:0000256" key="2">
    <source>
        <dbReference type="SAM" id="MobiDB-lite"/>
    </source>
</evidence>
<feature type="compositionally biased region" description="Basic and acidic residues" evidence="2">
    <location>
        <begin position="432"/>
        <end position="443"/>
    </location>
</feature>
<name>A0AAN8Z462_9MAGN</name>
<dbReference type="PANTHER" id="PTHR31071:SF9">
    <property type="entry name" value="INTRACELLULAR PROTEIN TRANSPORT PROTEIN USO1-RELATED"/>
    <property type="match status" value="1"/>
</dbReference>